<protein>
    <submittedName>
        <fullName evidence="4">NADH-dependent flavin oxidoreductase</fullName>
    </submittedName>
</protein>
<keyword evidence="5" id="KW-1185">Reference proteome</keyword>
<keyword evidence="2" id="KW-0560">Oxidoreductase</keyword>
<dbReference type="Gene3D" id="3.20.20.70">
    <property type="entry name" value="Aldolase class I"/>
    <property type="match status" value="1"/>
</dbReference>
<dbReference type="SUPFAM" id="SSF51395">
    <property type="entry name" value="FMN-linked oxidoreductases"/>
    <property type="match status" value="1"/>
</dbReference>
<dbReference type="InterPro" id="IPR001155">
    <property type="entry name" value="OxRdtase_FMN_N"/>
</dbReference>
<keyword evidence="1" id="KW-0285">Flavoprotein</keyword>
<comment type="caution">
    <text evidence="4">The sequence shown here is derived from an EMBL/GenBank/DDBJ whole genome shotgun (WGS) entry which is preliminary data.</text>
</comment>
<evidence type="ECO:0000313" key="4">
    <source>
        <dbReference type="EMBL" id="MFB5265624.1"/>
    </source>
</evidence>
<name>A0ABV5AP58_9BACL</name>
<proteinExistence type="predicted"/>
<sequence>MNTKYNQLFQPFTFNNGITIKNRVVMAPMTTWASNDDLTISDEEASYYRKRVNGVGLVITGCTQVTANGQGFTNEYAAYDDSFIPSLRKLADAAKSGGAPALLQIFHAGNKALPDLDIVSASAMKTEATPFAPSVESRELSHEEILSMIRAFGETTRRAIEAGFDGIEIHGAHGFLVQNFWSPMSNQRTDEWGGTLENRLRFPTAVIKEIQSVIKKHTQKPFILGFRISPEESGDGGLRMKDTYELIERLVQLDVDYIHASLGDLASRPIDNEGNKPILELILEKVNGRVPVIAAGSVKTPDDALKAAELGLPLIAIGHALITDPDWVQKVETGREAEIDTELKVSKLDQLEIPDKLLNVIEAMPGWFAINKA</sequence>
<dbReference type="RefSeq" id="WP_375353048.1">
    <property type="nucleotide sequence ID" value="NZ_JBHHMI010000001.1"/>
</dbReference>
<evidence type="ECO:0000256" key="1">
    <source>
        <dbReference type="ARBA" id="ARBA00022630"/>
    </source>
</evidence>
<reference evidence="4 5" key="1">
    <citation type="submission" date="2024-09" db="EMBL/GenBank/DDBJ databases">
        <title>Paenibacillus zeirhizospherea sp. nov., isolated from surface of the maize (Zea mays) roots in a horticulture field, Hungary.</title>
        <authorList>
            <person name="Marton D."/>
            <person name="Farkas M."/>
            <person name="Bedics A."/>
            <person name="Toth E."/>
            <person name="Tancsics A."/>
            <person name="Boka K."/>
            <person name="Maroti G."/>
            <person name="Kriszt B."/>
            <person name="Cserhati M."/>
        </authorList>
    </citation>
    <scope>NUCLEOTIDE SEQUENCE [LARGE SCALE GENOMIC DNA]</scope>
    <source>
        <strain evidence="4 5">KCTC 33519</strain>
    </source>
</reference>
<dbReference type="Pfam" id="PF00724">
    <property type="entry name" value="Oxidored_FMN"/>
    <property type="match status" value="1"/>
</dbReference>
<evidence type="ECO:0000313" key="5">
    <source>
        <dbReference type="Proteomes" id="UP001580346"/>
    </source>
</evidence>
<dbReference type="PANTHER" id="PTHR43656:SF2">
    <property type="entry name" value="BINDING OXIDOREDUCTASE, PUTATIVE (AFU_ORTHOLOGUE AFUA_2G08260)-RELATED"/>
    <property type="match status" value="1"/>
</dbReference>
<dbReference type="CDD" id="cd04735">
    <property type="entry name" value="OYE_like_4_FMN"/>
    <property type="match status" value="1"/>
</dbReference>
<gene>
    <name evidence="4" type="ORF">ACE41H_02300</name>
</gene>
<dbReference type="Proteomes" id="UP001580346">
    <property type="component" value="Unassembled WGS sequence"/>
</dbReference>
<organism evidence="4 5">
    <name type="scientific">Paenibacillus enshidis</name>
    <dbReference type="NCBI Taxonomy" id="1458439"/>
    <lineage>
        <taxon>Bacteria</taxon>
        <taxon>Bacillati</taxon>
        <taxon>Bacillota</taxon>
        <taxon>Bacilli</taxon>
        <taxon>Bacillales</taxon>
        <taxon>Paenibacillaceae</taxon>
        <taxon>Paenibacillus</taxon>
    </lineage>
</organism>
<accession>A0ABV5AP58</accession>
<evidence type="ECO:0000259" key="3">
    <source>
        <dbReference type="Pfam" id="PF00724"/>
    </source>
</evidence>
<dbReference type="InterPro" id="IPR013785">
    <property type="entry name" value="Aldolase_TIM"/>
</dbReference>
<dbReference type="EMBL" id="JBHHMI010000001">
    <property type="protein sequence ID" value="MFB5265624.1"/>
    <property type="molecule type" value="Genomic_DNA"/>
</dbReference>
<feature type="domain" description="NADH:flavin oxidoreductase/NADH oxidase N-terminal" evidence="3">
    <location>
        <begin position="7"/>
        <end position="337"/>
    </location>
</feature>
<evidence type="ECO:0000256" key="2">
    <source>
        <dbReference type="ARBA" id="ARBA00023002"/>
    </source>
</evidence>
<dbReference type="PANTHER" id="PTHR43656">
    <property type="entry name" value="BINDING OXIDOREDUCTASE, PUTATIVE (AFU_ORTHOLOGUE AFUA_2G08260)-RELATED"/>
    <property type="match status" value="1"/>
</dbReference>
<dbReference type="InterPro" id="IPR051799">
    <property type="entry name" value="NADH_flavin_oxidoreductase"/>
</dbReference>